<dbReference type="SMART" id="SM00326">
    <property type="entry name" value="SH3"/>
    <property type="match status" value="1"/>
</dbReference>
<evidence type="ECO:0000313" key="6">
    <source>
        <dbReference type="Proteomes" id="UP000030653"/>
    </source>
</evidence>
<dbReference type="GO" id="GO:0031097">
    <property type="term" value="C:medial cortex"/>
    <property type="evidence" value="ECO:0007669"/>
    <property type="project" value="TreeGrafter"/>
</dbReference>
<keyword evidence="1 2" id="KW-0728">SH3 domain</keyword>
<evidence type="ECO:0000256" key="2">
    <source>
        <dbReference type="PROSITE-ProRule" id="PRU00192"/>
    </source>
</evidence>
<dbReference type="PROSITE" id="PS50002">
    <property type="entry name" value="SH3"/>
    <property type="match status" value="1"/>
</dbReference>
<evidence type="ECO:0000259" key="4">
    <source>
        <dbReference type="PROSITE" id="PS50002"/>
    </source>
</evidence>
<evidence type="ECO:0000256" key="3">
    <source>
        <dbReference type="SAM" id="MobiDB-lite"/>
    </source>
</evidence>
<dbReference type="GO" id="GO:0030479">
    <property type="term" value="C:actin cortical patch"/>
    <property type="evidence" value="ECO:0007669"/>
    <property type="project" value="TreeGrafter"/>
</dbReference>
<feature type="compositionally biased region" description="Pro residues" evidence="3">
    <location>
        <begin position="139"/>
        <end position="151"/>
    </location>
</feature>
<gene>
    <name evidence="5" type="ORF">DACRYDRAFT_115714</name>
</gene>
<feature type="compositionally biased region" description="Pro residues" evidence="3">
    <location>
        <begin position="172"/>
        <end position="213"/>
    </location>
</feature>
<dbReference type="InterPro" id="IPR001452">
    <property type="entry name" value="SH3_domain"/>
</dbReference>
<keyword evidence="6" id="KW-1185">Reference proteome</keyword>
<dbReference type="FunFam" id="2.30.30.40:FF:000072">
    <property type="entry name" value="Unconventional Myosin IB"/>
    <property type="match status" value="1"/>
</dbReference>
<dbReference type="OMA" id="EWWKGRN"/>
<name>M5GDV0_DACPD</name>
<dbReference type="Proteomes" id="UP000030653">
    <property type="component" value="Unassembled WGS sequence"/>
</dbReference>
<dbReference type="STRING" id="1858805.M5GDV0"/>
<dbReference type="Pfam" id="PF00018">
    <property type="entry name" value="SH3_1"/>
    <property type="match status" value="1"/>
</dbReference>
<dbReference type="InterPro" id="IPR046982">
    <property type="entry name" value="BIN3/RVS161-like"/>
</dbReference>
<dbReference type="PRINTS" id="PR00452">
    <property type="entry name" value="SH3DOMAIN"/>
</dbReference>
<sequence length="257" mass="27763">MAAPYIEHIVSRIKADLDFLESQSLITRADKDAALARLPTADVRSVDSKLSNLTLSSATNNNPGQRTMPARPGSVMPPPPPPRAQAKANWAYNSGDPQDLVFQEGDVIDIVEETNGDWWKGRLNGREGLLPANYMTKLPPAPVRSPNPPAYTPDRTVYAPPPSEPKQYYPPTGNPPWAQQPPQPSWQQPPQPTWQQPPPQPSWQQQPPPPQPQPVQQDPPKQSRFGGLGQVMATSAAGGLGFGAGAAIGGDLVNAIF</sequence>
<feature type="domain" description="SH3" evidence="4">
    <location>
        <begin position="81"/>
        <end position="140"/>
    </location>
</feature>
<dbReference type="OrthoDB" id="5983572at2759"/>
<feature type="region of interest" description="Disordered" evidence="3">
    <location>
        <begin position="53"/>
        <end position="86"/>
    </location>
</feature>
<dbReference type="GO" id="GO:0043332">
    <property type="term" value="C:mating projection tip"/>
    <property type="evidence" value="ECO:0007669"/>
    <property type="project" value="TreeGrafter"/>
</dbReference>
<organism evidence="5 6">
    <name type="scientific">Dacryopinax primogenitus (strain DJM 731)</name>
    <name type="common">Brown rot fungus</name>
    <dbReference type="NCBI Taxonomy" id="1858805"/>
    <lineage>
        <taxon>Eukaryota</taxon>
        <taxon>Fungi</taxon>
        <taxon>Dikarya</taxon>
        <taxon>Basidiomycota</taxon>
        <taxon>Agaricomycotina</taxon>
        <taxon>Dacrymycetes</taxon>
        <taxon>Dacrymycetales</taxon>
        <taxon>Dacrymycetaceae</taxon>
        <taxon>Dacryopinax</taxon>
    </lineage>
</organism>
<accession>M5GDV0</accession>
<proteinExistence type="predicted"/>
<dbReference type="RefSeq" id="XP_040629597.1">
    <property type="nucleotide sequence ID" value="XM_040770062.1"/>
</dbReference>
<feature type="region of interest" description="Disordered" evidence="3">
    <location>
        <begin position="138"/>
        <end position="230"/>
    </location>
</feature>
<reference evidence="5 6" key="1">
    <citation type="journal article" date="2012" name="Science">
        <title>The Paleozoic origin of enzymatic lignin decomposition reconstructed from 31 fungal genomes.</title>
        <authorList>
            <person name="Floudas D."/>
            <person name="Binder M."/>
            <person name="Riley R."/>
            <person name="Barry K."/>
            <person name="Blanchette R.A."/>
            <person name="Henrissat B."/>
            <person name="Martinez A.T."/>
            <person name="Otillar R."/>
            <person name="Spatafora J.W."/>
            <person name="Yadav J.S."/>
            <person name="Aerts A."/>
            <person name="Benoit I."/>
            <person name="Boyd A."/>
            <person name="Carlson A."/>
            <person name="Copeland A."/>
            <person name="Coutinho P.M."/>
            <person name="de Vries R.P."/>
            <person name="Ferreira P."/>
            <person name="Findley K."/>
            <person name="Foster B."/>
            <person name="Gaskell J."/>
            <person name="Glotzer D."/>
            <person name="Gorecki P."/>
            <person name="Heitman J."/>
            <person name="Hesse C."/>
            <person name="Hori C."/>
            <person name="Igarashi K."/>
            <person name="Jurgens J.A."/>
            <person name="Kallen N."/>
            <person name="Kersten P."/>
            <person name="Kohler A."/>
            <person name="Kuees U."/>
            <person name="Kumar T.K.A."/>
            <person name="Kuo A."/>
            <person name="LaButti K."/>
            <person name="Larrondo L.F."/>
            <person name="Lindquist E."/>
            <person name="Ling A."/>
            <person name="Lombard V."/>
            <person name="Lucas S."/>
            <person name="Lundell T."/>
            <person name="Martin R."/>
            <person name="McLaughlin D.J."/>
            <person name="Morgenstern I."/>
            <person name="Morin E."/>
            <person name="Murat C."/>
            <person name="Nagy L.G."/>
            <person name="Nolan M."/>
            <person name="Ohm R.A."/>
            <person name="Patyshakuliyeva A."/>
            <person name="Rokas A."/>
            <person name="Ruiz-Duenas F.J."/>
            <person name="Sabat G."/>
            <person name="Salamov A."/>
            <person name="Samejima M."/>
            <person name="Schmutz J."/>
            <person name="Slot J.C."/>
            <person name="St John F."/>
            <person name="Stenlid J."/>
            <person name="Sun H."/>
            <person name="Sun S."/>
            <person name="Syed K."/>
            <person name="Tsang A."/>
            <person name="Wiebenga A."/>
            <person name="Young D."/>
            <person name="Pisabarro A."/>
            <person name="Eastwood D.C."/>
            <person name="Martin F."/>
            <person name="Cullen D."/>
            <person name="Grigoriev I.V."/>
            <person name="Hibbett D.S."/>
        </authorList>
    </citation>
    <scope>NUCLEOTIDE SEQUENCE [LARGE SCALE GENOMIC DNA]</scope>
    <source>
        <strain evidence="5 6">DJM-731 SS1</strain>
    </source>
</reference>
<dbReference type="InterPro" id="IPR036028">
    <property type="entry name" value="SH3-like_dom_sf"/>
</dbReference>
<dbReference type="GO" id="GO:0051666">
    <property type="term" value="P:actin cortical patch localization"/>
    <property type="evidence" value="ECO:0007669"/>
    <property type="project" value="InterPro"/>
</dbReference>
<dbReference type="GO" id="GO:0006897">
    <property type="term" value="P:endocytosis"/>
    <property type="evidence" value="ECO:0007669"/>
    <property type="project" value="InterPro"/>
</dbReference>
<dbReference type="GO" id="GO:0097320">
    <property type="term" value="P:plasma membrane tubulation"/>
    <property type="evidence" value="ECO:0007669"/>
    <property type="project" value="TreeGrafter"/>
</dbReference>
<dbReference type="HOGENOM" id="CLU_064552_0_0_1"/>
<evidence type="ECO:0000256" key="1">
    <source>
        <dbReference type="ARBA" id="ARBA00022443"/>
    </source>
</evidence>
<dbReference type="GO" id="GO:1990528">
    <property type="term" value="C:Rvs161p-Rvs167p complex"/>
    <property type="evidence" value="ECO:0007669"/>
    <property type="project" value="TreeGrafter"/>
</dbReference>
<dbReference type="PANTHER" id="PTHR47174">
    <property type="entry name" value="BRIDGING INTEGRATOR 3"/>
    <property type="match status" value="1"/>
</dbReference>
<dbReference type="SUPFAM" id="SSF50044">
    <property type="entry name" value="SH3-domain"/>
    <property type="match status" value="1"/>
</dbReference>
<dbReference type="GO" id="GO:0008289">
    <property type="term" value="F:lipid binding"/>
    <property type="evidence" value="ECO:0007669"/>
    <property type="project" value="TreeGrafter"/>
</dbReference>
<dbReference type="AlphaFoldDB" id="M5GDV0"/>
<dbReference type="GeneID" id="63685124"/>
<feature type="compositionally biased region" description="Low complexity" evidence="3">
    <location>
        <begin position="214"/>
        <end position="223"/>
    </location>
</feature>
<protein>
    <submittedName>
        <fullName evidence="5">SH3-domain-containing protein</fullName>
    </submittedName>
</protein>
<dbReference type="PRINTS" id="PR01887">
    <property type="entry name" value="SPECTRNALPHA"/>
</dbReference>
<evidence type="ECO:0000313" key="5">
    <source>
        <dbReference type="EMBL" id="EJU02703.1"/>
    </source>
</evidence>
<feature type="compositionally biased region" description="Low complexity" evidence="3">
    <location>
        <begin position="53"/>
        <end position="62"/>
    </location>
</feature>
<dbReference type="EMBL" id="JH795861">
    <property type="protein sequence ID" value="EJU02703.1"/>
    <property type="molecule type" value="Genomic_DNA"/>
</dbReference>
<dbReference type="PANTHER" id="PTHR47174:SF2">
    <property type="entry name" value="SH3 DOMAIN SIGNALLING PROTEIN (AFU_ORTHOLOGUE AFUA_5G07670)"/>
    <property type="match status" value="1"/>
</dbReference>
<dbReference type="Gene3D" id="2.30.30.40">
    <property type="entry name" value="SH3 Domains"/>
    <property type="match status" value="1"/>
</dbReference>